<dbReference type="PANTHER" id="PTHR43163:SF6">
    <property type="entry name" value="DIPEPTIDE TRANSPORT SYSTEM PERMEASE PROTEIN DPPB-RELATED"/>
    <property type="match status" value="1"/>
</dbReference>
<comment type="similarity">
    <text evidence="7">Belongs to the binding-protein-dependent transport system permease family. OppBC subfamily.</text>
</comment>
<evidence type="ECO:0000256" key="6">
    <source>
        <dbReference type="ARBA" id="ARBA00023136"/>
    </source>
</evidence>
<feature type="transmembrane region" description="Helical" evidence="8">
    <location>
        <begin position="133"/>
        <end position="156"/>
    </location>
</feature>
<dbReference type="Gene3D" id="1.10.3720.10">
    <property type="entry name" value="MetI-like"/>
    <property type="match status" value="1"/>
</dbReference>
<feature type="domain" description="ABC transmembrane type-1" evidence="9">
    <location>
        <begin position="96"/>
        <end position="328"/>
    </location>
</feature>
<evidence type="ECO:0000256" key="8">
    <source>
        <dbReference type="RuleBase" id="RU363032"/>
    </source>
</evidence>
<organism evidence="10 11">
    <name type="scientific">Paraferrimonas haliotis</name>
    <dbReference type="NCBI Taxonomy" id="2013866"/>
    <lineage>
        <taxon>Bacteria</taxon>
        <taxon>Pseudomonadati</taxon>
        <taxon>Pseudomonadota</taxon>
        <taxon>Gammaproteobacteria</taxon>
        <taxon>Alteromonadales</taxon>
        <taxon>Ferrimonadaceae</taxon>
        <taxon>Paraferrimonas</taxon>
    </lineage>
</organism>
<feature type="transmembrane region" description="Helical" evidence="8">
    <location>
        <begin position="102"/>
        <end position="121"/>
    </location>
</feature>
<evidence type="ECO:0000256" key="3">
    <source>
        <dbReference type="ARBA" id="ARBA00022475"/>
    </source>
</evidence>
<dbReference type="GO" id="GO:0071916">
    <property type="term" value="F:dipeptide transmembrane transporter activity"/>
    <property type="evidence" value="ECO:0007669"/>
    <property type="project" value="TreeGrafter"/>
</dbReference>
<keyword evidence="4 8" id="KW-0812">Transmembrane</keyword>
<dbReference type="SUPFAM" id="SSF161098">
    <property type="entry name" value="MetI-like"/>
    <property type="match status" value="1"/>
</dbReference>
<keyword evidence="2 8" id="KW-0813">Transport</keyword>
<comment type="caution">
    <text evidence="10">The sequence shown here is derived from an EMBL/GenBank/DDBJ whole genome shotgun (WGS) entry which is preliminary data.</text>
</comment>
<evidence type="ECO:0000313" key="11">
    <source>
        <dbReference type="Proteomes" id="UP001157439"/>
    </source>
</evidence>
<name>A0AA37TWQ5_9GAMM</name>
<reference evidence="10 11" key="1">
    <citation type="journal article" date="2014" name="Int. J. Syst. Evol. Microbiol.">
        <title>Complete genome sequence of Corynebacterium casei LMG S-19264T (=DSM 44701T), isolated from a smear-ripened cheese.</title>
        <authorList>
            <consortium name="US DOE Joint Genome Institute (JGI-PGF)"/>
            <person name="Walter F."/>
            <person name="Albersmeier A."/>
            <person name="Kalinowski J."/>
            <person name="Ruckert C."/>
        </authorList>
    </citation>
    <scope>NUCLEOTIDE SEQUENCE [LARGE SCALE GENOMIC DNA]</scope>
    <source>
        <strain evidence="10 11">NBRC 112785</strain>
    </source>
</reference>
<protein>
    <submittedName>
        <fullName evidence="10">Antimicrobial peptide ABC transporter permease SapB</fullName>
    </submittedName>
</protein>
<evidence type="ECO:0000256" key="7">
    <source>
        <dbReference type="ARBA" id="ARBA00024202"/>
    </source>
</evidence>
<dbReference type="InterPro" id="IPR035906">
    <property type="entry name" value="MetI-like_sf"/>
</dbReference>
<dbReference type="GO" id="GO:0005886">
    <property type="term" value="C:plasma membrane"/>
    <property type="evidence" value="ECO:0007669"/>
    <property type="project" value="UniProtKB-SubCell"/>
</dbReference>
<evidence type="ECO:0000256" key="1">
    <source>
        <dbReference type="ARBA" id="ARBA00004651"/>
    </source>
</evidence>
<dbReference type="Proteomes" id="UP001157439">
    <property type="component" value="Unassembled WGS sequence"/>
</dbReference>
<dbReference type="EMBL" id="BSPO01000003">
    <property type="protein sequence ID" value="GLS84205.1"/>
    <property type="molecule type" value="Genomic_DNA"/>
</dbReference>
<dbReference type="PANTHER" id="PTHR43163">
    <property type="entry name" value="DIPEPTIDE TRANSPORT SYSTEM PERMEASE PROTEIN DPPB-RELATED"/>
    <property type="match status" value="1"/>
</dbReference>
<dbReference type="CDD" id="cd06261">
    <property type="entry name" value="TM_PBP2"/>
    <property type="match status" value="1"/>
</dbReference>
<accession>A0AA37TWQ5</accession>
<proteinExistence type="inferred from homology"/>
<feature type="transmembrane region" description="Helical" evidence="8">
    <location>
        <begin position="9"/>
        <end position="30"/>
    </location>
</feature>
<gene>
    <name evidence="10" type="primary">sapB</name>
    <name evidence="10" type="ORF">GCM10007894_21820</name>
</gene>
<dbReference type="RefSeq" id="WP_095498302.1">
    <property type="nucleotide sequence ID" value="NZ_BSPO01000003.1"/>
</dbReference>
<evidence type="ECO:0000256" key="5">
    <source>
        <dbReference type="ARBA" id="ARBA00022989"/>
    </source>
</evidence>
<sequence>MSIYLLRRLNLLIATSVLLLIVIFSISYQFPGERHYVLTGISDPTPQQLLEIDQDYALDKGIVRQFLAYSQQRLSGEFGISINSQQPVIDEMKLAIPASFELTSMAVLVALLFGIPLGVIAARSSNKMLQNAILAATLSGYSVPVFWLGITLSLWFGLQLNLLPINGRINLLYDIEPVTGLLLVDCLLSDASYKMAAFYDALRHLILPTLTLAVLPFTMVIRITRDAMITIMKQNYIKAAESRGLTSLQIIVRHALPNAVIPVVRTFGIMLGTIATYSIITEVIFAWPGMGSWLVSAIFQRDYTVIQGGILVTSIFIIFSTITIEVIHHMVNPSSRKEMYGAH</sequence>
<evidence type="ECO:0000256" key="4">
    <source>
        <dbReference type="ARBA" id="ARBA00022692"/>
    </source>
</evidence>
<keyword evidence="5 8" id="KW-1133">Transmembrane helix</keyword>
<dbReference type="PROSITE" id="PS50928">
    <property type="entry name" value="ABC_TM1"/>
    <property type="match status" value="1"/>
</dbReference>
<dbReference type="InterPro" id="IPR000515">
    <property type="entry name" value="MetI-like"/>
</dbReference>
<evidence type="ECO:0000256" key="2">
    <source>
        <dbReference type="ARBA" id="ARBA00022448"/>
    </source>
</evidence>
<keyword evidence="11" id="KW-1185">Reference proteome</keyword>
<keyword evidence="6 8" id="KW-0472">Membrane</keyword>
<feature type="transmembrane region" description="Helical" evidence="8">
    <location>
        <begin position="305"/>
        <end position="327"/>
    </location>
</feature>
<dbReference type="AlphaFoldDB" id="A0AA37TWQ5"/>
<comment type="subcellular location">
    <subcellularLocation>
        <location evidence="1 8">Cell membrane</location>
        <topology evidence="1 8">Multi-pass membrane protein</topology>
    </subcellularLocation>
</comment>
<feature type="transmembrane region" description="Helical" evidence="8">
    <location>
        <begin position="205"/>
        <end position="224"/>
    </location>
</feature>
<keyword evidence="3" id="KW-1003">Cell membrane</keyword>
<evidence type="ECO:0000259" key="9">
    <source>
        <dbReference type="PROSITE" id="PS50928"/>
    </source>
</evidence>
<dbReference type="Pfam" id="PF00528">
    <property type="entry name" value="BPD_transp_1"/>
    <property type="match status" value="1"/>
</dbReference>
<feature type="transmembrane region" description="Helical" evidence="8">
    <location>
        <begin position="263"/>
        <end position="285"/>
    </location>
</feature>
<evidence type="ECO:0000313" key="10">
    <source>
        <dbReference type="EMBL" id="GLS84205.1"/>
    </source>
</evidence>